<dbReference type="AlphaFoldDB" id="A0A3S0CB86"/>
<comment type="caution">
    <text evidence="1">The sequence shown here is derived from an EMBL/GenBank/DDBJ whole genome shotgun (WGS) entry which is preliminary data.</text>
</comment>
<sequence length="148" mass="16116">MEMWQFEHTLTTKAKAETIWGLYSDITTWTTWDKGIVGASLEGAFVQGTRGFLQPEGQEPLPFELTEVSPLHGFSDITDIPAAGIQVHFTHLLVASDGKTKITHKVTITGPNAEQLGPKFGAHMVEGIPLTMESLAALALEKERGQGE</sequence>
<dbReference type="Proteomes" id="UP000276128">
    <property type="component" value="Unassembled WGS sequence"/>
</dbReference>
<dbReference type="Gene3D" id="3.30.530.20">
    <property type="match status" value="1"/>
</dbReference>
<name>A0A3S0CB86_9BACL</name>
<reference evidence="1 2" key="1">
    <citation type="submission" date="2018-12" db="EMBL/GenBank/DDBJ databases">
        <title>Bacillus ochoae sp. nov., Paenibacillus whitsoniae sp. nov., Paenibacillus spiritus sp. nov. Isolated from the Mars Exploration Rover during spacecraft assembly.</title>
        <authorList>
            <person name="Seuylemezian A."/>
            <person name="Vaishampayan P."/>
        </authorList>
    </citation>
    <scope>NUCLEOTIDE SEQUENCE [LARGE SCALE GENOMIC DNA]</scope>
    <source>
        <strain evidence="1 2">MER 54</strain>
    </source>
</reference>
<evidence type="ECO:0000313" key="2">
    <source>
        <dbReference type="Proteomes" id="UP000276128"/>
    </source>
</evidence>
<dbReference type="EMBL" id="RXHU01000024">
    <property type="protein sequence ID" value="RTE10005.1"/>
    <property type="molecule type" value="Genomic_DNA"/>
</dbReference>
<keyword evidence="2" id="KW-1185">Reference proteome</keyword>
<evidence type="ECO:0008006" key="3">
    <source>
        <dbReference type="Google" id="ProtNLM"/>
    </source>
</evidence>
<protein>
    <recommendedName>
        <fullName evidence="3">Polyketide cyclase</fullName>
    </recommendedName>
</protein>
<dbReference type="Pfam" id="PF10604">
    <property type="entry name" value="Polyketide_cyc2"/>
    <property type="match status" value="1"/>
</dbReference>
<proteinExistence type="predicted"/>
<gene>
    <name evidence="1" type="ORF">EJQ19_09930</name>
</gene>
<evidence type="ECO:0000313" key="1">
    <source>
        <dbReference type="EMBL" id="RTE10005.1"/>
    </source>
</evidence>
<organism evidence="1 2">
    <name type="scientific">Paenibacillus whitsoniae</name>
    <dbReference type="NCBI Taxonomy" id="2496558"/>
    <lineage>
        <taxon>Bacteria</taxon>
        <taxon>Bacillati</taxon>
        <taxon>Bacillota</taxon>
        <taxon>Bacilli</taxon>
        <taxon>Bacillales</taxon>
        <taxon>Paenibacillaceae</taxon>
        <taxon>Paenibacillus</taxon>
    </lineage>
</organism>
<dbReference type="InterPro" id="IPR019587">
    <property type="entry name" value="Polyketide_cyclase/dehydratase"/>
</dbReference>
<dbReference type="InterPro" id="IPR023393">
    <property type="entry name" value="START-like_dom_sf"/>
</dbReference>
<accession>A0A3S0CB86</accession>
<dbReference type="OrthoDB" id="9810827at2"/>
<dbReference type="SUPFAM" id="SSF55961">
    <property type="entry name" value="Bet v1-like"/>
    <property type="match status" value="1"/>
</dbReference>